<dbReference type="PANTHER" id="PTHR35457">
    <property type="entry name" value="HEME A SYNTHASE"/>
    <property type="match status" value="1"/>
</dbReference>
<accession>F6FT59</accession>
<feature type="transmembrane region" description="Helical" evidence="12">
    <location>
        <begin position="88"/>
        <end position="105"/>
    </location>
</feature>
<dbReference type="HOGENOM" id="CLU_060266_1_0_11"/>
<evidence type="ECO:0000256" key="12">
    <source>
        <dbReference type="SAM" id="Phobius"/>
    </source>
</evidence>
<evidence type="ECO:0000256" key="10">
    <source>
        <dbReference type="ARBA" id="ARBA00023157"/>
    </source>
</evidence>
<evidence type="ECO:0000256" key="5">
    <source>
        <dbReference type="ARBA" id="ARBA00022989"/>
    </source>
</evidence>
<evidence type="ECO:0000256" key="7">
    <source>
        <dbReference type="ARBA" id="ARBA00023004"/>
    </source>
</evidence>
<evidence type="ECO:0000256" key="4">
    <source>
        <dbReference type="ARBA" id="ARBA00022723"/>
    </source>
</evidence>
<keyword evidence="6" id="KW-0560">Oxidoreductase</keyword>
<evidence type="ECO:0000256" key="9">
    <source>
        <dbReference type="ARBA" id="ARBA00023136"/>
    </source>
</evidence>
<feature type="transmembrane region" description="Helical" evidence="12">
    <location>
        <begin position="231"/>
        <end position="250"/>
    </location>
</feature>
<dbReference type="GO" id="GO:0006784">
    <property type="term" value="P:heme A biosynthetic process"/>
    <property type="evidence" value="ECO:0007669"/>
    <property type="project" value="InterPro"/>
</dbReference>
<evidence type="ECO:0000256" key="1">
    <source>
        <dbReference type="ARBA" id="ARBA00004141"/>
    </source>
</evidence>
<protein>
    <submittedName>
        <fullName evidence="13">Cytochrome oxidase assembly</fullName>
    </submittedName>
</protein>
<gene>
    <name evidence="13" type="ordered locus">Isova_1363</name>
</gene>
<dbReference type="EMBL" id="CP002810">
    <property type="protein sequence ID" value="AEG44130.1"/>
    <property type="molecule type" value="Genomic_DNA"/>
</dbReference>
<feature type="transmembrane region" description="Helical" evidence="12">
    <location>
        <begin position="117"/>
        <end position="138"/>
    </location>
</feature>
<keyword evidence="2" id="KW-1003">Cell membrane</keyword>
<name>F6FT59_ISOV2</name>
<dbReference type="PANTHER" id="PTHR35457:SF1">
    <property type="entry name" value="HEME A SYNTHASE"/>
    <property type="match status" value="1"/>
</dbReference>
<feature type="transmembrane region" description="Helical" evidence="12">
    <location>
        <begin position="262"/>
        <end position="281"/>
    </location>
</feature>
<dbReference type="KEGG" id="iva:Isova_1363"/>
<evidence type="ECO:0000256" key="6">
    <source>
        <dbReference type="ARBA" id="ARBA00023002"/>
    </source>
</evidence>
<dbReference type="Pfam" id="PF02628">
    <property type="entry name" value="COX15-CtaA"/>
    <property type="match status" value="1"/>
</dbReference>
<dbReference type="GO" id="GO:0016020">
    <property type="term" value="C:membrane"/>
    <property type="evidence" value="ECO:0007669"/>
    <property type="project" value="UniProtKB-SubCell"/>
</dbReference>
<keyword evidence="8" id="KW-0350">Heme biosynthesis</keyword>
<evidence type="ECO:0000256" key="8">
    <source>
        <dbReference type="ARBA" id="ARBA00023133"/>
    </source>
</evidence>
<comment type="subcellular location">
    <subcellularLocation>
        <location evidence="1">Membrane</location>
        <topology evidence="1">Multi-pass membrane protein</topology>
    </subcellularLocation>
</comment>
<comment type="pathway">
    <text evidence="11">Porphyrin-containing compound metabolism.</text>
</comment>
<dbReference type="eggNOG" id="COG1612">
    <property type="taxonomic scope" value="Bacteria"/>
</dbReference>
<evidence type="ECO:0000256" key="11">
    <source>
        <dbReference type="ARBA" id="ARBA00023444"/>
    </source>
</evidence>
<dbReference type="GO" id="GO:0046872">
    <property type="term" value="F:metal ion binding"/>
    <property type="evidence" value="ECO:0007669"/>
    <property type="project" value="UniProtKB-KW"/>
</dbReference>
<feature type="transmembrane region" description="Helical" evidence="12">
    <location>
        <begin position="183"/>
        <end position="202"/>
    </location>
</feature>
<organism evidence="14">
    <name type="scientific">Isoptericola variabilis (strain 225)</name>
    <dbReference type="NCBI Taxonomy" id="743718"/>
    <lineage>
        <taxon>Bacteria</taxon>
        <taxon>Bacillati</taxon>
        <taxon>Actinomycetota</taxon>
        <taxon>Actinomycetes</taxon>
        <taxon>Micrococcales</taxon>
        <taxon>Promicromonosporaceae</taxon>
        <taxon>Isoptericola</taxon>
    </lineage>
</organism>
<evidence type="ECO:0000256" key="3">
    <source>
        <dbReference type="ARBA" id="ARBA00022692"/>
    </source>
</evidence>
<keyword evidence="4" id="KW-0479">Metal-binding</keyword>
<keyword evidence="5 12" id="KW-1133">Transmembrane helix</keyword>
<keyword evidence="3 12" id="KW-0812">Transmembrane</keyword>
<sequence length="315" mass="33081">MDAVSTPALHPAPVARPDRLARFRGWTRGVLIANVVAQVGIIVSGGAVRLTGSGLGCSTWPHCEPGRFTPEFHEATSLHPYIEFGNRTLTGVLSVIGVMVLLLVWTDRRRSTAYRALGVVPLAGVAAQAVIGGVVVLLELHPGWVSLHFAVSAALVWASAYLLHRHGEGDGPPVAVGPRQLTATGWALALLLVPVVGLGVLVTGSGPHSGDAEVGYRFALDPLATTRAHSASVWLFVGVLVVLLALLHRLPADERVRAARRGAWLLLAVTAAQGGIGYAQYFTGLPALLVGLHMLGAGLLVWATANAVLRLRTRA</sequence>
<reference evidence="13 14" key="1">
    <citation type="submission" date="2011-05" db="EMBL/GenBank/DDBJ databases">
        <title>Complete sequence of Isoptericola variabilis 225.</title>
        <authorList>
            <consortium name="US DOE Joint Genome Institute"/>
            <person name="Lucas S."/>
            <person name="Han J."/>
            <person name="Lapidus A."/>
            <person name="Cheng J.-F."/>
            <person name="Goodwin L."/>
            <person name="Pitluck S."/>
            <person name="Peters L."/>
            <person name="Mikhailova N."/>
            <person name="Zeytun A."/>
            <person name="Han C."/>
            <person name="Tapia R."/>
            <person name="Land M."/>
            <person name="Hauser L."/>
            <person name="Kyrpides N."/>
            <person name="Ivanova N."/>
            <person name="Pagani I."/>
            <person name="Siebers A."/>
            <person name="Allgaier M."/>
            <person name="Thelen M."/>
            <person name="Hugenholtz P."/>
            <person name="Gladden J."/>
            <person name="Woyke T."/>
        </authorList>
    </citation>
    <scope>NUCLEOTIDE SEQUENCE [LARGE SCALE GENOMIC DNA]</scope>
    <source>
        <strain evidence="14">225</strain>
    </source>
</reference>
<dbReference type="InterPro" id="IPR003780">
    <property type="entry name" value="COX15/CtaA_fam"/>
</dbReference>
<dbReference type="GO" id="GO:0016491">
    <property type="term" value="F:oxidoreductase activity"/>
    <property type="evidence" value="ECO:0007669"/>
    <property type="project" value="UniProtKB-KW"/>
</dbReference>
<evidence type="ECO:0000256" key="2">
    <source>
        <dbReference type="ARBA" id="ARBA00022475"/>
    </source>
</evidence>
<feature type="transmembrane region" description="Helical" evidence="12">
    <location>
        <begin position="287"/>
        <end position="309"/>
    </location>
</feature>
<dbReference type="STRING" id="743718.Isova_1363"/>
<keyword evidence="7" id="KW-0408">Iron</keyword>
<keyword evidence="14" id="KW-1185">Reference proteome</keyword>
<feature type="transmembrane region" description="Helical" evidence="12">
    <location>
        <begin position="144"/>
        <end position="163"/>
    </location>
</feature>
<dbReference type="InterPro" id="IPR050450">
    <property type="entry name" value="COX15/CtaA_HemeA_synthase"/>
</dbReference>
<keyword evidence="9 12" id="KW-0472">Membrane</keyword>
<evidence type="ECO:0000313" key="14">
    <source>
        <dbReference type="Proteomes" id="UP000009236"/>
    </source>
</evidence>
<dbReference type="RefSeq" id="WP_013838522.1">
    <property type="nucleotide sequence ID" value="NC_015588.1"/>
</dbReference>
<proteinExistence type="predicted"/>
<dbReference type="Proteomes" id="UP000009236">
    <property type="component" value="Chromosome"/>
</dbReference>
<feature type="transmembrane region" description="Helical" evidence="12">
    <location>
        <begin position="29"/>
        <end position="48"/>
    </location>
</feature>
<keyword evidence="10" id="KW-1015">Disulfide bond</keyword>
<dbReference type="AlphaFoldDB" id="F6FT59"/>
<evidence type="ECO:0000313" key="13">
    <source>
        <dbReference type="EMBL" id="AEG44130.1"/>
    </source>
</evidence>